<accession>A0ABN0UE25</accession>
<dbReference type="InterPro" id="IPR036390">
    <property type="entry name" value="WH_DNA-bd_sf"/>
</dbReference>
<evidence type="ECO:0000259" key="1">
    <source>
        <dbReference type="PROSITE" id="PS51118"/>
    </source>
</evidence>
<sequence length="150" mass="16155">MAPRIADCPLGRAVALIGSWWALELLHEAFDGRSRLDEVCRNLDLPPRVVRERVEDLVRRGLLAVRDDRVVPTGLAHRVRPVLLVLAALGNAGLAPAERGLVLVDRATGAEVEPVVVDRRTGRRVDTEGFAFAAGPAASLALRARYPAGA</sequence>
<dbReference type="RefSeq" id="WP_343936714.1">
    <property type="nucleotide sequence ID" value="NZ_BAAABU010000015.1"/>
</dbReference>
<dbReference type="Proteomes" id="UP001500416">
    <property type="component" value="Unassembled WGS sequence"/>
</dbReference>
<dbReference type="InterPro" id="IPR002577">
    <property type="entry name" value="HTH_HxlR"/>
</dbReference>
<evidence type="ECO:0000313" key="2">
    <source>
        <dbReference type="EMBL" id="GAA0247552.1"/>
    </source>
</evidence>
<keyword evidence="3" id="KW-1185">Reference proteome</keyword>
<dbReference type="SUPFAM" id="SSF46785">
    <property type="entry name" value="Winged helix' DNA-binding domain"/>
    <property type="match status" value="1"/>
</dbReference>
<evidence type="ECO:0000313" key="3">
    <source>
        <dbReference type="Proteomes" id="UP001500416"/>
    </source>
</evidence>
<dbReference type="InterPro" id="IPR036388">
    <property type="entry name" value="WH-like_DNA-bd_sf"/>
</dbReference>
<organism evidence="2 3">
    <name type="scientific">Saccharothrix mutabilis subsp. mutabilis</name>
    <dbReference type="NCBI Taxonomy" id="66855"/>
    <lineage>
        <taxon>Bacteria</taxon>
        <taxon>Bacillati</taxon>
        <taxon>Actinomycetota</taxon>
        <taxon>Actinomycetes</taxon>
        <taxon>Pseudonocardiales</taxon>
        <taxon>Pseudonocardiaceae</taxon>
        <taxon>Saccharothrix</taxon>
    </lineage>
</organism>
<dbReference type="Gene3D" id="1.10.10.10">
    <property type="entry name" value="Winged helix-like DNA-binding domain superfamily/Winged helix DNA-binding domain"/>
    <property type="match status" value="1"/>
</dbReference>
<gene>
    <name evidence="2" type="ORF">GCM10010492_54060</name>
</gene>
<feature type="domain" description="HTH hxlR-type" evidence="1">
    <location>
        <begin position="8"/>
        <end position="105"/>
    </location>
</feature>
<name>A0ABN0UE25_9PSEU</name>
<reference evidence="2 3" key="1">
    <citation type="journal article" date="2019" name="Int. J. Syst. Evol. Microbiol.">
        <title>The Global Catalogue of Microorganisms (GCM) 10K type strain sequencing project: providing services to taxonomists for standard genome sequencing and annotation.</title>
        <authorList>
            <consortium name="The Broad Institute Genomics Platform"/>
            <consortium name="The Broad Institute Genome Sequencing Center for Infectious Disease"/>
            <person name="Wu L."/>
            <person name="Ma J."/>
        </authorList>
    </citation>
    <scope>NUCLEOTIDE SEQUENCE [LARGE SCALE GENOMIC DNA]</scope>
    <source>
        <strain evidence="2 3">JCM 3380</strain>
    </source>
</reference>
<proteinExistence type="predicted"/>
<protein>
    <submittedName>
        <fullName evidence="2">Helix-turn-helix domain-containing protein</fullName>
    </submittedName>
</protein>
<comment type="caution">
    <text evidence="2">The sequence shown here is derived from an EMBL/GenBank/DDBJ whole genome shotgun (WGS) entry which is preliminary data.</text>
</comment>
<dbReference type="EMBL" id="BAAABU010000015">
    <property type="protein sequence ID" value="GAA0247552.1"/>
    <property type="molecule type" value="Genomic_DNA"/>
</dbReference>
<dbReference type="PROSITE" id="PS51118">
    <property type="entry name" value="HTH_HXLR"/>
    <property type="match status" value="1"/>
</dbReference>